<sequence length="113" mass="12290">MTAIKDELRQLDAARARGEITETELQIAKSKLHDSVEEANLLSETRRPHRRVQPKRPSNAGFWPLLAMGLCGVAMMTLLLGALLGSFTLALTLVLSLAAGVLVLATRQVQSNQ</sequence>
<keyword evidence="1" id="KW-1133">Transmembrane helix</keyword>
<gene>
    <name evidence="2" type="ORF">SAMN04488118_106246</name>
</gene>
<reference evidence="2 3" key="1">
    <citation type="submission" date="2016-10" db="EMBL/GenBank/DDBJ databases">
        <authorList>
            <person name="de Groot N.N."/>
        </authorList>
    </citation>
    <scope>NUCLEOTIDE SEQUENCE [LARGE SCALE GENOMIC DNA]</scope>
    <source>
        <strain evidence="2 3">U95</strain>
    </source>
</reference>
<evidence type="ECO:0000313" key="2">
    <source>
        <dbReference type="EMBL" id="SCZ66736.1"/>
    </source>
</evidence>
<name>A0A1G5QYE4_9RHOB</name>
<accession>A0A1G5QYE4</accession>
<dbReference type="Proteomes" id="UP000198767">
    <property type="component" value="Unassembled WGS sequence"/>
</dbReference>
<feature type="transmembrane region" description="Helical" evidence="1">
    <location>
        <begin position="87"/>
        <end position="105"/>
    </location>
</feature>
<proteinExistence type="predicted"/>
<organism evidence="2 3">
    <name type="scientific">Epibacterium ulvae</name>
    <dbReference type="NCBI Taxonomy" id="1156985"/>
    <lineage>
        <taxon>Bacteria</taxon>
        <taxon>Pseudomonadati</taxon>
        <taxon>Pseudomonadota</taxon>
        <taxon>Alphaproteobacteria</taxon>
        <taxon>Rhodobacterales</taxon>
        <taxon>Roseobacteraceae</taxon>
        <taxon>Epibacterium</taxon>
    </lineage>
</organism>
<keyword evidence="3" id="KW-1185">Reference proteome</keyword>
<feature type="transmembrane region" description="Helical" evidence="1">
    <location>
        <begin position="60"/>
        <end position="81"/>
    </location>
</feature>
<keyword evidence="1" id="KW-0472">Membrane</keyword>
<protein>
    <recommendedName>
        <fullName evidence="4">Short C-terminal domain-containing protein</fullName>
    </recommendedName>
</protein>
<evidence type="ECO:0000256" key="1">
    <source>
        <dbReference type="SAM" id="Phobius"/>
    </source>
</evidence>
<evidence type="ECO:0008006" key="4">
    <source>
        <dbReference type="Google" id="ProtNLM"/>
    </source>
</evidence>
<dbReference type="RefSeq" id="WP_090219158.1">
    <property type="nucleotide sequence ID" value="NZ_CANLDO010000006.1"/>
</dbReference>
<dbReference type="EMBL" id="FMWG01000006">
    <property type="protein sequence ID" value="SCZ66736.1"/>
    <property type="molecule type" value="Genomic_DNA"/>
</dbReference>
<dbReference type="AlphaFoldDB" id="A0A1G5QYE4"/>
<dbReference type="OrthoDB" id="7859575at2"/>
<evidence type="ECO:0000313" key="3">
    <source>
        <dbReference type="Proteomes" id="UP000198767"/>
    </source>
</evidence>
<keyword evidence="1" id="KW-0812">Transmembrane</keyword>